<protein>
    <recommendedName>
        <fullName evidence="4">Metal-binding protein SmbP</fullName>
    </recommendedName>
</protein>
<organism evidence="2 3">
    <name type="scientific">Methylomonas rivi</name>
    <dbReference type="NCBI Taxonomy" id="2952226"/>
    <lineage>
        <taxon>Bacteria</taxon>
        <taxon>Pseudomonadati</taxon>
        <taxon>Pseudomonadota</taxon>
        <taxon>Gammaproteobacteria</taxon>
        <taxon>Methylococcales</taxon>
        <taxon>Methylococcaceae</taxon>
        <taxon>Methylomonas</taxon>
    </lineage>
</organism>
<keyword evidence="3" id="KW-1185">Reference proteome</keyword>
<sequence>MKLTAMKLNTFGVGIALTMACFGAYAAESHMAQALKHAEAGAKAADAKAITEHAETAKSHVTIAEEHLKAGATSLDSAIEHGKQGHADLAKKAAEEAVTHLKAAQ</sequence>
<accession>A0ABT1U2D1</accession>
<evidence type="ECO:0000313" key="2">
    <source>
        <dbReference type="EMBL" id="MCQ8127579.1"/>
    </source>
</evidence>
<dbReference type="Gene3D" id="1.20.120.660">
    <property type="entry name" value="IL-4 antagonist (De novo design) like domain"/>
    <property type="match status" value="1"/>
</dbReference>
<comment type="caution">
    <text evidence="2">The sequence shown here is derived from an EMBL/GenBank/DDBJ whole genome shotgun (WGS) entry which is preliminary data.</text>
</comment>
<name>A0ABT1U2D1_9GAMM</name>
<dbReference type="CDD" id="cd13840">
    <property type="entry name" value="SMBP_like"/>
    <property type="match status" value="1"/>
</dbReference>
<evidence type="ECO:0000256" key="1">
    <source>
        <dbReference type="SAM" id="SignalP"/>
    </source>
</evidence>
<dbReference type="Pfam" id="PF16785">
    <property type="entry name" value="SMBP"/>
    <property type="match status" value="1"/>
</dbReference>
<keyword evidence="1" id="KW-0732">Signal</keyword>
<gene>
    <name evidence="2" type="ORF">NP596_03825</name>
</gene>
<reference evidence="2 3" key="1">
    <citation type="submission" date="2022-07" db="EMBL/GenBank/DDBJ databases">
        <title>Methylomonas rivi sp. nov., Methylomonas rosea sp. nov., Methylomonas aureus sp. nov. and Methylomonas subterranea sp. nov., four novel methanotrophs isolated from a freshwater creek and the deep terrestrial subsurface.</title>
        <authorList>
            <person name="Abin C."/>
            <person name="Sankaranarayanan K."/>
            <person name="Garner C."/>
            <person name="Sindelar R."/>
            <person name="Kotary K."/>
            <person name="Garner R."/>
            <person name="Barclay S."/>
            <person name="Lawson P."/>
            <person name="Krumholz L."/>
        </authorList>
    </citation>
    <scope>NUCLEOTIDE SEQUENCE [LARGE SCALE GENOMIC DNA]</scope>
    <source>
        <strain evidence="2 3">WSC-6</strain>
    </source>
</reference>
<feature type="chain" id="PRO_5047018444" description="Metal-binding protein SmbP" evidence="1">
    <location>
        <begin position="27"/>
        <end position="105"/>
    </location>
</feature>
<feature type="signal peptide" evidence="1">
    <location>
        <begin position="1"/>
        <end position="26"/>
    </location>
</feature>
<dbReference type="PROSITE" id="PS51257">
    <property type="entry name" value="PROKAR_LIPOPROTEIN"/>
    <property type="match status" value="1"/>
</dbReference>
<dbReference type="RefSeq" id="WP_256613909.1">
    <property type="nucleotide sequence ID" value="NZ_JANIBK010000011.1"/>
</dbReference>
<proteinExistence type="predicted"/>
<evidence type="ECO:0000313" key="3">
    <source>
        <dbReference type="Proteomes" id="UP001524586"/>
    </source>
</evidence>
<dbReference type="EMBL" id="JANIBK010000011">
    <property type="protein sequence ID" value="MCQ8127579.1"/>
    <property type="molecule type" value="Genomic_DNA"/>
</dbReference>
<evidence type="ECO:0008006" key="4">
    <source>
        <dbReference type="Google" id="ProtNLM"/>
    </source>
</evidence>
<dbReference type="InterPro" id="IPR031877">
    <property type="entry name" value="SmbP"/>
</dbReference>
<dbReference type="Proteomes" id="UP001524586">
    <property type="component" value="Unassembled WGS sequence"/>
</dbReference>